<evidence type="ECO:0000313" key="1">
    <source>
        <dbReference type="EMBL" id="MFB9905955.1"/>
    </source>
</evidence>
<name>A0ABV5ZZX5_9PSEU</name>
<dbReference type="Proteomes" id="UP001589693">
    <property type="component" value="Unassembled WGS sequence"/>
</dbReference>
<comment type="caution">
    <text evidence="1">The sequence shown here is derived from an EMBL/GenBank/DDBJ whole genome shotgun (WGS) entry which is preliminary data.</text>
</comment>
<organism evidence="1 2">
    <name type="scientific">Allokutzneria oryzae</name>
    <dbReference type="NCBI Taxonomy" id="1378989"/>
    <lineage>
        <taxon>Bacteria</taxon>
        <taxon>Bacillati</taxon>
        <taxon>Actinomycetota</taxon>
        <taxon>Actinomycetes</taxon>
        <taxon>Pseudonocardiales</taxon>
        <taxon>Pseudonocardiaceae</taxon>
        <taxon>Allokutzneria</taxon>
    </lineage>
</organism>
<sequence>MWLAVSPWTVGFESATPITVNNLTWVIPSRCTRSISPDPPTEHGASLRTAHRFQDFTGGSRAWCRLPPHRTGIGS</sequence>
<keyword evidence="2" id="KW-1185">Reference proteome</keyword>
<proteinExistence type="predicted"/>
<reference evidence="1 2" key="1">
    <citation type="submission" date="2024-09" db="EMBL/GenBank/DDBJ databases">
        <authorList>
            <person name="Sun Q."/>
            <person name="Mori K."/>
        </authorList>
    </citation>
    <scope>NUCLEOTIDE SEQUENCE [LARGE SCALE GENOMIC DNA]</scope>
    <source>
        <strain evidence="1 2">TBRC 7907</strain>
    </source>
</reference>
<protein>
    <submittedName>
        <fullName evidence="1">SPW repeat protein</fullName>
    </submittedName>
</protein>
<dbReference type="RefSeq" id="WP_377853537.1">
    <property type="nucleotide sequence ID" value="NZ_JBHLZU010000016.1"/>
</dbReference>
<accession>A0ABV5ZZX5</accession>
<gene>
    <name evidence="1" type="ORF">ACFFQA_18630</name>
</gene>
<dbReference type="EMBL" id="JBHLZU010000016">
    <property type="protein sequence ID" value="MFB9905955.1"/>
    <property type="molecule type" value="Genomic_DNA"/>
</dbReference>
<evidence type="ECO:0000313" key="2">
    <source>
        <dbReference type="Proteomes" id="UP001589693"/>
    </source>
</evidence>